<comment type="caution">
    <text evidence="2">The sequence shown here is derived from an EMBL/GenBank/DDBJ whole genome shotgun (WGS) entry which is preliminary data.</text>
</comment>
<dbReference type="PIRSF" id="PIRSF000654">
    <property type="entry name" value="Integrin-linked_kinase"/>
    <property type="match status" value="1"/>
</dbReference>
<dbReference type="PANTHER" id="PTHR23257">
    <property type="entry name" value="SERINE-THREONINE PROTEIN KINASE"/>
    <property type="match status" value="1"/>
</dbReference>
<organism evidence="2 3">
    <name type="scientific">Perkinsus olseni</name>
    <name type="common">Perkinsus atlanticus</name>
    <dbReference type="NCBI Taxonomy" id="32597"/>
    <lineage>
        <taxon>Eukaryota</taxon>
        <taxon>Sar</taxon>
        <taxon>Alveolata</taxon>
        <taxon>Perkinsozoa</taxon>
        <taxon>Perkinsea</taxon>
        <taxon>Perkinsida</taxon>
        <taxon>Perkinsidae</taxon>
        <taxon>Perkinsus</taxon>
    </lineage>
</organism>
<dbReference type="Pfam" id="PF00069">
    <property type="entry name" value="Pkinase"/>
    <property type="match status" value="1"/>
</dbReference>
<feature type="domain" description="Protein kinase" evidence="1">
    <location>
        <begin position="1"/>
        <end position="228"/>
    </location>
</feature>
<reference evidence="2 3" key="1">
    <citation type="submission" date="2020-04" db="EMBL/GenBank/DDBJ databases">
        <title>Perkinsus olseni comparative genomics.</title>
        <authorList>
            <person name="Bogema D.R."/>
        </authorList>
    </citation>
    <scope>NUCLEOTIDE SEQUENCE [LARGE SCALE GENOMIC DNA]</scope>
    <source>
        <strain evidence="2">00978-12</strain>
    </source>
</reference>
<dbReference type="SUPFAM" id="SSF56112">
    <property type="entry name" value="Protein kinase-like (PK-like)"/>
    <property type="match status" value="1"/>
</dbReference>
<dbReference type="PANTHER" id="PTHR23257:SF963">
    <property type="entry name" value="AT08303P"/>
    <property type="match status" value="1"/>
</dbReference>
<keyword evidence="2" id="KW-0808">Transferase</keyword>
<accession>A0A7J6P0N9</accession>
<dbReference type="SMART" id="SM00220">
    <property type="entry name" value="S_TKc"/>
    <property type="match status" value="1"/>
</dbReference>
<evidence type="ECO:0000313" key="2">
    <source>
        <dbReference type="EMBL" id="KAF4689669.1"/>
    </source>
</evidence>
<dbReference type="OrthoDB" id="423507at2759"/>
<dbReference type="CDD" id="cd13999">
    <property type="entry name" value="STKc_MAP3K-like"/>
    <property type="match status" value="1"/>
</dbReference>
<sequence>MVKCRHPNLVLFMGAVTKEEEPIKVVFEFCEGGTLFDILHNRDEVDLSLSQKVKILSDIGKGITYLHAFNIVHRDLKSLNLLLYQRVDDEHDIPIVKIADFGMAKIKQDANEDMTANAGTYHWMAPEVLGGNQYCEKVDIYSYGIVMYETLCRAIPYEETGLEAMKIVLAVTRGRRPDLSRYPYDDHGDGDGDVMIHKDLIDIMTQCWEHVPDSRPSMQEVVHRLNVLNIQ</sequence>
<protein>
    <submittedName>
        <fullName evidence="2">Protein kinase kinase kinase</fullName>
    </submittedName>
</protein>
<evidence type="ECO:0000259" key="1">
    <source>
        <dbReference type="PROSITE" id="PS50011"/>
    </source>
</evidence>
<dbReference type="GO" id="GO:0005524">
    <property type="term" value="F:ATP binding"/>
    <property type="evidence" value="ECO:0007669"/>
    <property type="project" value="InterPro"/>
</dbReference>
<dbReference type="GO" id="GO:0004672">
    <property type="term" value="F:protein kinase activity"/>
    <property type="evidence" value="ECO:0007669"/>
    <property type="project" value="InterPro"/>
</dbReference>
<name>A0A7J6P0N9_PEROL</name>
<dbReference type="InterPro" id="IPR011009">
    <property type="entry name" value="Kinase-like_dom_sf"/>
</dbReference>
<dbReference type="AlphaFoldDB" id="A0A7J6P0N9"/>
<dbReference type="GO" id="GO:0007165">
    <property type="term" value="P:signal transduction"/>
    <property type="evidence" value="ECO:0007669"/>
    <property type="project" value="TreeGrafter"/>
</dbReference>
<evidence type="ECO:0000313" key="3">
    <source>
        <dbReference type="Proteomes" id="UP000541610"/>
    </source>
</evidence>
<dbReference type="Proteomes" id="UP000541610">
    <property type="component" value="Unassembled WGS sequence"/>
</dbReference>
<dbReference type="Gene3D" id="1.10.510.10">
    <property type="entry name" value="Transferase(Phosphotransferase) domain 1"/>
    <property type="match status" value="1"/>
</dbReference>
<dbReference type="EMBL" id="JABANP010000118">
    <property type="protein sequence ID" value="KAF4689669.1"/>
    <property type="molecule type" value="Genomic_DNA"/>
</dbReference>
<dbReference type="GO" id="GO:0005737">
    <property type="term" value="C:cytoplasm"/>
    <property type="evidence" value="ECO:0007669"/>
    <property type="project" value="TreeGrafter"/>
</dbReference>
<gene>
    <name evidence="2" type="primary">EDR1_1</name>
    <name evidence="2" type="ORF">FOZ60_001268</name>
</gene>
<dbReference type="PROSITE" id="PS00108">
    <property type="entry name" value="PROTEIN_KINASE_ST"/>
    <property type="match status" value="1"/>
</dbReference>
<dbReference type="PROSITE" id="PS50011">
    <property type="entry name" value="PROTEIN_KINASE_DOM"/>
    <property type="match status" value="1"/>
</dbReference>
<dbReference type="InterPro" id="IPR008271">
    <property type="entry name" value="Ser/Thr_kinase_AS"/>
</dbReference>
<proteinExistence type="predicted"/>
<dbReference type="InterPro" id="IPR050167">
    <property type="entry name" value="Ser_Thr_protein_kinase"/>
</dbReference>
<dbReference type="InterPro" id="IPR000719">
    <property type="entry name" value="Prot_kinase_dom"/>
</dbReference>
<keyword evidence="2" id="KW-0418">Kinase</keyword>